<comment type="caution">
    <text evidence="5">The sequence shown here is derived from an EMBL/GenBank/DDBJ whole genome shotgun (WGS) entry which is preliminary data.</text>
</comment>
<evidence type="ECO:0000256" key="3">
    <source>
        <dbReference type="ARBA" id="ARBA00023163"/>
    </source>
</evidence>
<organism evidence="5 6">
    <name type="scientific">Chryseobacterium lathyri</name>
    <dbReference type="NCBI Taxonomy" id="395933"/>
    <lineage>
        <taxon>Bacteria</taxon>
        <taxon>Pseudomonadati</taxon>
        <taxon>Bacteroidota</taxon>
        <taxon>Flavobacteriia</taxon>
        <taxon>Flavobacteriales</taxon>
        <taxon>Weeksellaceae</taxon>
        <taxon>Chryseobacterium group</taxon>
        <taxon>Chryseobacterium</taxon>
    </lineage>
</organism>
<evidence type="ECO:0000259" key="4">
    <source>
        <dbReference type="PROSITE" id="PS50956"/>
    </source>
</evidence>
<keyword evidence="1" id="KW-0805">Transcription regulation</keyword>
<feature type="domain" description="HTH asnC-type" evidence="4">
    <location>
        <begin position="5"/>
        <end position="66"/>
    </location>
</feature>
<dbReference type="InterPro" id="IPR011008">
    <property type="entry name" value="Dimeric_a/b-barrel"/>
</dbReference>
<accession>A0A511YC00</accession>
<reference evidence="5 6" key="1">
    <citation type="submission" date="2019-07" db="EMBL/GenBank/DDBJ databases">
        <title>Whole genome shotgun sequence of Chryseobacterium lathyri NBRC 105250.</title>
        <authorList>
            <person name="Hosoyama A."/>
            <person name="Uohara A."/>
            <person name="Ohji S."/>
            <person name="Ichikawa N."/>
        </authorList>
    </citation>
    <scope>NUCLEOTIDE SEQUENCE [LARGE SCALE GENOMIC DNA]</scope>
    <source>
        <strain evidence="5 6">NBRC 105250</strain>
    </source>
</reference>
<dbReference type="Pfam" id="PF13404">
    <property type="entry name" value="HTH_AsnC-type"/>
    <property type="match status" value="1"/>
</dbReference>
<dbReference type="SMART" id="SM00344">
    <property type="entry name" value="HTH_ASNC"/>
    <property type="match status" value="1"/>
</dbReference>
<proteinExistence type="predicted"/>
<dbReference type="AlphaFoldDB" id="A0A511YC00"/>
<keyword evidence="2" id="KW-0238">DNA-binding</keyword>
<dbReference type="RefSeq" id="WP_111958199.1">
    <property type="nucleotide sequence ID" value="NZ_BJYI01000010.1"/>
</dbReference>
<evidence type="ECO:0000313" key="5">
    <source>
        <dbReference type="EMBL" id="GEN72726.1"/>
    </source>
</evidence>
<dbReference type="Gene3D" id="3.30.70.920">
    <property type="match status" value="1"/>
</dbReference>
<dbReference type="EMBL" id="BJYI01000010">
    <property type="protein sequence ID" value="GEN72726.1"/>
    <property type="molecule type" value="Genomic_DNA"/>
</dbReference>
<dbReference type="PRINTS" id="PR00033">
    <property type="entry name" value="HTHASNC"/>
</dbReference>
<dbReference type="GO" id="GO:0005829">
    <property type="term" value="C:cytosol"/>
    <property type="evidence" value="ECO:0007669"/>
    <property type="project" value="TreeGrafter"/>
</dbReference>
<dbReference type="SUPFAM" id="SSF54909">
    <property type="entry name" value="Dimeric alpha+beta barrel"/>
    <property type="match status" value="1"/>
</dbReference>
<name>A0A511YC00_9FLAO</name>
<dbReference type="Pfam" id="PF01037">
    <property type="entry name" value="AsnC_trans_reg"/>
    <property type="match status" value="1"/>
</dbReference>
<dbReference type="InterPro" id="IPR019887">
    <property type="entry name" value="Tscrpt_reg_AsnC/Lrp_C"/>
</dbReference>
<evidence type="ECO:0000256" key="1">
    <source>
        <dbReference type="ARBA" id="ARBA00023015"/>
    </source>
</evidence>
<evidence type="ECO:0000256" key="2">
    <source>
        <dbReference type="ARBA" id="ARBA00023125"/>
    </source>
</evidence>
<dbReference type="SUPFAM" id="SSF46785">
    <property type="entry name" value="Winged helix' DNA-binding domain"/>
    <property type="match status" value="1"/>
</dbReference>
<sequence length="166" mass="19057">MKIVLDDFDYKILRLLTENSRLSYAEIGRNISLSQSATKERVQNLTDTGVIKSFTTDINYGLLGYSLRVIIHLKFKNDEFKIFIDHLKHFPEIISCKRITGEYCLIAECVLKDSAHLEHIIDRLLKFGIPSTSVQLSEIKANHFFPGSIREISYGNKKQHPKTNAD</sequence>
<dbReference type="Gene3D" id="1.10.10.10">
    <property type="entry name" value="Winged helix-like DNA-binding domain superfamily/Winged helix DNA-binding domain"/>
    <property type="match status" value="1"/>
</dbReference>
<dbReference type="InterPro" id="IPR000485">
    <property type="entry name" value="AsnC-type_HTH_dom"/>
</dbReference>
<dbReference type="Proteomes" id="UP000321150">
    <property type="component" value="Unassembled WGS sequence"/>
</dbReference>
<protein>
    <submittedName>
        <fullName evidence="5">Transcriptional regulator</fullName>
    </submittedName>
</protein>
<dbReference type="InterPro" id="IPR036390">
    <property type="entry name" value="WH_DNA-bd_sf"/>
</dbReference>
<dbReference type="InterPro" id="IPR019888">
    <property type="entry name" value="Tscrpt_reg_AsnC-like"/>
</dbReference>
<keyword evidence="3" id="KW-0804">Transcription</keyword>
<dbReference type="PANTHER" id="PTHR30154">
    <property type="entry name" value="LEUCINE-RESPONSIVE REGULATORY PROTEIN"/>
    <property type="match status" value="1"/>
</dbReference>
<dbReference type="InterPro" id="IPR036388">
    <property type="entry name" value="WH-like_DNA-bd_sf"/>
</dbReference>
<dbReference type="PANTHER" id="PTHR30154:SF34">
    <property type="entry name" value="TRANSCRIPTIONAL REGULATOR AZLB"/>
    <property type="match status" value="1"/>
</dbReference>
<dbReference type="GO" id="GO:0043200">
    <property type="term" value="P:response to amino acid"/>
    <property type="evidence" value="ECO:0007669"/>
    <property type="project" value="TreeGrafter"/>
</dbReference>
<gene>
    <name evidence="5" type="ORF">CLA01_27980</name>
</gene>
<dbReference type="GO" id="GO:0043565">
    <property type="term" value="F:sequence-specific DNA binding"/>
    <property type="evidence" value="ECO:0007669"/>
    <property type="project" value="InterPro"/>
</dbReference>
<dbReference type="OrthoDB" id="9800326at2"/>
<dbReference type="PROSITE" id="PS50956">
    <property type="entry name" value="HTH_ASNC_2"/>
    <property type="match status" value="1"/>
</dbReference>
<evidence type="ECO:0000313" key="6">
    <source>
        <dbReference type="Proteomes" id="UP000321150"/>
    </source>
</evidence>